<dbReference type="GO" id="GO:0016887">
    <property type="term" value="F:ATP hydrolysis activity"/>
    <property type="evidence" value="ECO:0007669"/>
    <property type="project" value="InterPro"/>
</dbReference>
<keyword evidence="1" id="KW-0813">Transport</keyword>
<reference evidence="5" key="1">
    <citation type="submission" date="2019-10" db="EMBL/GenBank/DDBJ databases">
        <title>Metagenomic sequencing of thiosulfate-disproportionating enrichment culture.</title>
        <authorList>
            <person name="Umezawa K."/>
            <person name="Kojima H."/>
            <person name="Fukui M."/>
        </authorList>
    </citation>
    <scope>NUCLEOTIDE SEQUENCE</scope>
    <source>
        <strain evidence="5">45J</strain>
    </source>
</reference>
<dbReference type="SUPFAM" id="SSF52540">
    <property type="entry name" value="P-loop containing nucleoside triphosphate hydrolases"/>
    <property type="match status" value="1"/>
</dbReference>
<dbReference type="SMART" id="SM00382">
    <property type="entry name" value="AAA"/>
    <property type="match status" value="1"/>
</dbReference>
<protein>
    <submittedName>
        <fullName evidence="5">ABC transporter ATP-binding protein</fullName>
    </submittedName>
</protein>
<accession>A0A5J4L6X0</accession>
<evidence type="ECO:0000256" key="1">
    <source>
        <dbReference type="ARBA" id="ARBA00022448"/>
    </source>
</evidence>
<dbReference type="InterPro" id="IPR003593">
    <property type="entry name" value="AAA+_ATPase"/>
</dbReference>
<dbReference type="Gene3D" id="3.40.50.300">
    <property type="entry name" value="P-loop containing nucleotide triphosphate hydrolases"/>
    <property type="match status" value="1"/>
</dbReference>
<dbReference type="Pfam" id="PF00005">
    <property type="entry name" value="ABC_tran"/>
    <property type="match status" value="1"/>
</dbReference>
<dbReference type="PANTHER" id="PTHR43023:SF6">
    <property type="entry name" value="INTERMEMBRANE PHOSPHOLIPID TRANSPORT SYSTEM ATP-BINDING PROTEIN MLAF"/>
    <property type="match status" value="1"/>
</dbReference>
<evidence type="ECO:0000256" key="3">
    <source>
        <dbReference type="ARBA" id="ARBA00022840"/>
    </source>
</evidence>
<keyword evidence="3 5" id="KW-0067">ATP-binding</keyword>
<gene>
    <name evidence="5" type="ORF">A45J_1657</name>
</gene>
<comment type="caution">
    <text evidence="5">The sequence shown here is derived from an EMBL/GenBank/DDBJ whole genome shotgun (WGS) entry which is preliminary data.</text>
</comment>
<feature type="domain" description="ABC transporter" evidence="4">
    <location>
        <begin position="2"/>
        <end position="238"/>
    </location>
</feature>
<evidence type="ECO:0000313" key="5">
    <source>
        <dbReference type="EMBL" id="GER93899.1"/>
    </source>
</evidence>
<evidence type="ECO:0000256" key="2">
    <source>
        <dbReference type="ARBA" id="ARBA00022741"/>
    </source>
</evidence>
<dbReference type="InterPro" id="IPR027417">
    <property type="entry name" value="P-loop_NTPase"/>
</dbReference>
<proteinExistence type="predicted"/>
<dbReference type="EMBL" id="BLAB01000001">
    <property type="protein sequence ID" value="GER93899.1"/>
    <property type="molecule type" value="Genomic_DNA"/>
</dbReference>
<name>A0A5J4L6X0_9ZZZZ</name>
<dbReference type="PANTHER" id="PTHR43023">
    <property type="entry name" value="PROTEIN TRIGALACTOSYLDIACYLGLYCEROL 3, CHLOROPLASTIC"/>
    <property type="match status" value="1"/>
</dbReference>
<dbReference type="GO" id="GO:0005524">
    <property type="term" value="F:ATP binding"/>
    <property type="evidence" value="ECO:0007669"/>
    <property type="project" value="UniProtKB-KW"/>
</dbReference>
<evidence type="ECO:0000259" key="4">
    <source>
        <dbReference type="PROSITE" id="PS50893"/>
    </source>
</evidence>
<dbReference type="InterPro" id="IPR003439">
    <property type="entry name" value="ABC_transporter-like_ATP-bd"/>
</dbReference>
<sequence>MIVFDDVCFSYGQRQIINNLSFAINFDEKVAILGGSGEGKTTILKLIMGLIKPDSGRIIIDGEDITDKTEEEMRSVRMKFSLVFQEGALFDSLSVKENVAFCLREYTKMSEEEIDRKVRELLRVVGVEHAMELMPEQLSGGMHRRVSIARSLSVCDPKMFLYDEPTSGLDPVNAENICKLILELSKGGKGFIIVTHKVVDALRVADRFMFLKDGELAFDGDREKLLHSNIPDIQVFLSELNYTGVKNV</sequence>
<organism evidence="5">
    <name type="scientific">hot springs metagenome</name>
    <dbReference type="NCBI Taxonomy" id="433727"/>
    <lineage>
        <taxon>unclassified sequences</taxon>
        <taxon>metagenomes</taxon>
        <taxon>ecological metagenomes</taxon>
    </lineage>
</organism>
<dbReference type="PROSITE" id="PS50893">
    <property type="entry name" value="ABC_TRANSPORTER_2"/>
    <property type="match status" value="1"/>
</dbReference>
<dbReference type="AlphaFoldDB" id="A0A5J4L6X0"/>
<keyword evidence="2" id="KW-0547">Nucleotide-binding</keyword>